<dbReference type="RefSeq" id="WP_084545092.1">
    <property type="nucleotide sequence ID" value="NZ_AXWS01000013.1"/>
</dbReference>
<reference evidence="2" key="1">
    <citation type="journal article" date="2008" name="J. Biol. Chem.">
        <title>The cyanobacterial homologue of HCF136/YCF48 is a component of an early photosystem II assembly complex and is important for both the efficient assembly and repair of photosystem II in Synechocystis sp. PCC 6803.</title>
        <authorList>
            <person name="Komenda J."/>
            <person name="Nickelsen J."/>
            <person name="Tichy M."/>
            <person name="Prasil O."/>
            <person name="Eichacker L.A."/>
            <person name="Nixon P.J."/>
        </authorList>
    </citation>
    <scope>NUCLEOTIDE SEQUENCE</scope>
</reference>
<keyword evidence="1" id="KW-1185">Reference proteome</keyword>
<organism evidence="1 2">
    <name type="scientific">Derxia gummosa DSM 723</name>
    <dbReference type="NCBI Taxonomy" id="1121388"/>
    <lineage>
        <taxon>Bacteria</taxon>
        <taxon>Pseudomonadati</taxon>
        <taxon>Pseudomonadota</taxon>
        <taxon>Betaproteobacteria</taxon>
        <taxon>Burkholderiales</taxon>
        <taxon>Alcaligenaceae</taxon>
        <taxon>Derxia</taxon>
    </lineage>
</organism>
<evidence type="ECO:0000313" key="2">
    <source>
        <dbReference type="RefSeq" id="WP_084545092.1"/>
    </source>
</evidence>
<sequence>MPGTDGATAEPANTGAGADLPARRGPDALRSMLLGSARAGARIVAVGERGVVLLSDDEGASFRQARAVPVRATLTAVSFADGRHGWAVGHDGVIVATADGGETWTLQRRDTTVDQPLFSVLFTDANTGWACGLWSLLLRTTDGGKTWRTVNLPVPEGAKRADRNLYRLFADAKGGLHIAAERGTVLTSADAGASWRYLDTGYRGSLWAGAALDDGTLVVAGLRGNLRRSTDGGRSWQAVETGVRSSITDLVADGKRLQATALDGITLDSNDGGASFTHAQRDDRMALTTLVAGRDGAVVFGRGGPAGGR</sequence>
<reference evidence="2" key="3">
    <citation type="submission" date="2025-08" db="UniProtKB">
        <authorList>
            <consortium name="RefSeq"/>
        </authorList>
    </citation>
    <scope>IDENTIFICATION</scope>
</reference>
<name>A0AC36KKC7_9BURK</name>
<dbReference type="Proteomes" id="UP000675920">
    <property type="component" value="Unplaced"/>
</dbReference>
<protein>
    <submittedName>
        <fullName evidence="2">YCF48-related protein</fullName>
    </submittedName>
</protein>
<proteinExistence type="predicted"/>
<accession>A0AC36KKC7</accession>
<reference evidence="2" key="2">
    <citation type="journal article" date="2011" name="J. Biol. Chem.">
        <title>An intermediate membrane subfraction in cyanobacteria is involved in an assembly network for Photosystem II biogenesis.</title>
        <authorList>
            <person name="Rengstl B."/>
            <person name="Oster U."/>
            <person name="Stengel A."/>
            <person name="Nickelsen J."/>
        </authorList>
    </citation>
    <scope>NUCLEOTIDE SEQUENCE</scope>
</reference>
<evidence type="ECO:0000313" key="1">
    <source>
        <dbReference type="Proteomes" id="UP000675920"/>
    </source>
</evidence>